<dbReference type="GO" id="GO:0003676">
    <property type="term" value="F:nucleic acid binding"/>
    <property type="evidence" value="ECO:0007669"/>
    <property type="project" value="InterPro"/>
</dbReference>
<dbReference type="Proteomes" id="UP000053825">
    <property type="component" value="Unassembled WGS sequence"/>
</dbReference>
<accession>A0A0L7R006</accession>
<evidence type="ECO:0000313" key="1">
    <source>
        <dbReference type="EMBL" id="KOC64136.1"/>
    </source>
</evidence>
<gene>
    <name evidence="1" type="ORF">WH47_02390</name>
</gene>
<organism evidence="1 2">
    <name type="scientific">Habropoda laboriosa</name>
    <dbReference type="NCBI Taxonomy" id="597456"/>
    <lineage>
        <taxon>Eukaryota</taxon>
        <taxon>Metazoa</taxon>
        <taxon>Ecdysozoa</taxon>
        <taxon>Arthropoda</taxon>
        <taxon>Hexapoda</taxon>
        <taxon>Insecta</taxon>
        <taxon>Pterygota</taxon>
        <taxon>Neoptera</taxon>
        <taxon>Endopterygota</taxon>
        <taxon>Hymenoptera</taxon>
        <taxon>Apocrita</taxon>
        <taxon>Aculeata</taxon>
        <taxon>Apoidea</taxon>
        <taxon>Anthophila</taxon>
        <taxon>Apidae</taxon>
        <taxon>Habropoda</taxon>
    </lineage>
</organism>
<evidence type="ECO:0008006" key="3">
    <source>
        <dbReference type="Google" id="ProtNLM"/>
    </source>
</evidence>
<name>A0A0L7R006_9HYME</name>
<dbReference type="InterPro" id="IPR036397">
    <property type="entry name" value="RNaseH_sf"/>
</dbReference>
<dbReference type="AlphaFoldDB" id="A0A0L7R006"/>
<keyword evidence="2" id="KW-1185">Reference proteome</keyword>
<reference evidence="1 2" key="1">
    <citation type="submission" date="2015-07" db="EMBL/GenBank/DDBJ databases">
        <title>The genome of Habropoda laboriosa.</title>
        <authorList>
            <person name="Pan H."/>
            <person name="Kapheim K."/>
        </authorList>
    </citation>
    <scope>NUCLEOTIDE SEQUENCE [LARGE SCALE GENOMIC DNA]</scope>
    <source>
        <strain evidence="1">0110345459</strain>
    </source>
</reference>
<evidence type="ECO:0000313" key="2">
    <source>
        <dbReference type="Proteomes" id="UP000053825"/>
    </source>
</evidence>
<protein>
    <recommendedName>
        <fullName evidence="3">Histone-lysine N-methyltransferase SETMAR</fullName>
    </recommendedName>
</protein>
<sequence length="67" mass="7843">MRKVNIVNRVKRVRPEIALPWILHHNNTSVQPAILVKQFTKIKIVYNVGTPPYSSDLFPCDSFYFLE</sequence>
<proteinExistence type="predicted"/>
<dbReference type="EMBL" id="KQ414673">
    <property type="protein sequence ID" value="KOC64136.1"/>
    <property type="molecule type" value="Genomic_DNA"/>
</dbReference>
<dbReference type="Gene3D" id="3.30.420.10">
    <property type="entry name" value="Ribonuclease H-like superfamily/Ribonuclease H"/>
    <property type="match status" value="1"/>
</dbReference>